<sequence length="451" mass="50743">MKALIEKYNTPVPRYTSYPTVPNWKPDTFHKESYLERLTNGFSQANADGISVYVHLPFCESLCTYCGCNTRITVNHKVEVPYAEAVVKEWALMKTHFTHTPRIREIHLGGGTPTFFSPANLKMLVEGILEGADILADASFSFEAHPNNTTQEHLDVLRSLGFDRLSLGIQDFDPKVQKAINRKQTVEDVDRVMSGAKKAGYRSVNFDLVYGLPFQTVEGVQDAVEKVIELKPDRIAFYSYAHVPWMHPGQRAYSEADLPSPELKLAIFTMGRQMLLDAGYEAIGFDHFALKTDSLYKAYANGTMHRNFMGFSDLRTDYLIGLGVSSISDIRNGFAQNIKAVEPYIEKVNNGILPIFKGHLHTQADSFIRGQILNLTCKHHTSWKDGTPEQKEYMRSCLPRLEECADDGLAVIGDDAVRVTEKGQVFVRHICAAFDADMQQAEVKQRYAQGV</sequence>
<dbReference type="SFLD" id="SFLDS00029">
    <property type="entry name" value="Radical_SAM"/>
    <property type="match status" value="1"/>
</dbReference>
<dbReference type="EMBL" id="JAAGVY010000017">
    <property type="protein sequence ID" value="NEN23938.1"/>
    <property type="molecule type" value="Genomic_DNA"/>
</dbReference>
<dbReference type="SFLD" id="SFLDG01065">
    <property type="entry name" value="anaerobic_coproporphyrinogen-I"/>
    <property type="match status" value="1"/>
</dbReference>
<dbReference type="InterPro" id="IPR034505">
    <property type="entry name" value="Coproporphyrinogen-III_oxidase"/>
</dbReference>
<dbReference type="EC" id="1.3.98.3" evidence="14"/>
<evidence type="ECO:0000313" key="19">
    <source>
        <dbReference type="Proteomes" id="UP000486602"/>
    </source>
</evidence>
<comment type="cofactor">
    <cofactor evidence="14 16">
        <name>[4Fe-4S] cluster</name>
        <dbReference type="ChEBI" id="CHEBI:49883"/>
    </cofactor>
    <text evidence="14 16">Binds 1 [4Fe-4S] cluster. The cluster is coordinated with 3 cysteines and an exchangeable S-adenosyl-L-methionine.</text>
</comment>
<feature type="binding site" evidence="15">
    <location>
        <position position="182"/>
    </location>
    <ligand>
        <name>S-adenosyl-L-methionine</name>
        <dbReference type="ChEBI" id="CHEBI:59789"/>
        <label>2</label>
    </ligand>
</feature>
<keyword evidence="12 14" id="KW-0627">Porphyrin biosynthesis</keyword>
<dbReference type="GO" id="GO:0051989">
    <property type="term" value="F:coproporphyrinogen dehydrogenase activity"/>
    <property type="evidence" value="ECO:0007669"/>
    <property type="project" value="UniProtKB-EC"/>
</dbReference>
<dbReference type="InterPro" id="IPR058240">
    <property type="entry name" value="rSAM_sf"/>
</dbReference>
<dbReference type="SUPFAM" id="SSF102114">
    <property type="entry name" value="Radical SAM enzymes"/>
    <property type="match status" value="1"/>
</dbReference>
<dbReference type="SMART" id="SM00729">
    <property type="entry name" value="Elp3"/>
    <property type="match status" value="1"/>
</dbReference>
<dbReference type="PROSITE" id="PS51918">
    <property type="entry name" value="RADICAL_SAM"/>
    <property type="match status" value="1"/>
</dbReference>
<evidence type="ECO:0000256" key="4">
    <source>
        <dbReference type="ARBA" id="ARBA00011245"/>
    </source>
</evidence>
<dbReference type="GO" id="GO:0046872">
    <property type="term" value="F:metal ion binding"/>
    <property type="evidence" value="ECO:0007669"/>
    <property type="project" value="UniProtKB-KW"/>
</dbReference>
<dbReference type="AlphaFoldDB" id="A0A7K3WQY1"/>
<evidence type="ECO:0000256" key="13">
    <source>
        <dbReference type="ARBA" id="ARBA00048321"/>
    </source>
</evidence>
<evidence type="ECO:0000256" key="7">
    <source>
        <dbReference type="ARBA" id="ARBA00022691"/>
    </source>
</evidence>
<evidence type="ECO:0000256" key="11">
    <source>
        <dbReference type="ARBA" id="ARBA00023014"/>
    </source>
</evidence>
<evidence type="ECO:0000256" key="2">
    <source>
        <dbReference type="ARBA" id="ARBA00004785"/>
    </source>
</evidence>
<comment type="pathway">
    <text evidence="2 14">Porphyrin-containing compound metabolism; protoporphyrin-IX biosynthesis; protoporphyrinogen-IX from coproporphyrinogen-III (AdoMet route): step 1/1.</text>
</comment>
<feature type="binding site" evidence="16">
    <location>
        <position position="66"/>
    </location>
    <ligand>
        <name>[4Fe-4S] cluster</name>
        <dbReference type="ChEBI" id="CHEBI:49883"/>
        <note>4Fe-4S-S-AdoMet</note>
    </ligand>
</feature>
<gene>
    <name evidence="18" type="primary">hemN</name>
    <name evidence="18" type="ORF">G3O08_10550</name>
</gene>
<name>A0A7K3WQY1_9FLAO</name>
<dbReference type="InterPro" id="IPR007197">
    <property type="entry name" value="rSAM"/>
</dbReference>
<dbReference type="PANTHER" id="PTHR13932:SF6">
    <property type="entry name" value="OXYGEN-INDEPENDENT COPROPORPHYRINOGEN III OXIDASE"/>
    <property type="match status" value="1"/>
</dbReference>
<dbReference type="SFLD" id="SFLDG01082">
    <property type="entry name" value="B12-binding_domain_containing"/>
    <property type="match status" value="1"/>
</dbReference>
<dbReference type="Gene3D" id="1.10.10.920">
    <property type="match status" value="1"/>
</dbReference>
<evidence type="ECO:0000256" key="8">
    <source>
        <dbReference type="ARBA" id="ARBA00022723"/>
    </source>
</evidence>
<feature type="binding site" evidence="15">
    <location>
        <position position="207"/>
    </location>
    <ligand>
        <name>S-adenosyl-L-methionine</name>
        <dbReference type="ChEBI" id="CHEBI:59789"/>
        <label>2</label>
    </ligand>
</feature>
<keyword evidence="7 14" id="KW-0949">S-adenosyl-L-methionine</keyword>
<protein>
    <recommendedName>
        <fullName evidence="14">Coproporphyrinogen-III oxidase</fullName>
        <ecNumber evidence="14">1.3.98.3</ecNumber>
    </recommendedName>
</protein>
<evidence type="ECO:0000256" key="6">
    <source>
        <dbReference type="ARBA" id="ARBA00022490"/>
    </source>
</evidence>
<dbReference type="GO" id="GO:0006782">
    <property type="term" value="P:protoporphyrinogen IX biosynthetic process"/>
    <property type="evidence" value="ECO:0007669"/>
    <property type="project" value="UniProtKB-UniPathway"/>
</dbReference>
<evidence type="ECO:0000313" key="18">
    <source>
        <dbReference type="EMBL" id="NEN23938.1"/>
    </source>
</evidence>
<dbReference type="GO" id="GO:0004109">
    <property type="term" value="F:coproporphyrinogen oxidase activity"/>
    <property type="evidence" value="ECO:0007669"/>
    <property type="project" value="InterPro"/>
</dbReference>
<dbReference type="InterPro" id="IPR004558">
    <property type="entry name" value="Coprogen_oxidase_HemN"/>
</dbReference>
<dbReference type="GO" id="GO:0005737">
    <property type="term" value="C:cytoplasm"/>
    <property type="evidence" value="ECO:0007669"/>
    <property type="project" value="UniProtKB-SubCell"/>
</dbReference>
<evidence type="ECO:0000256" key="10">
    <source>
        <dbReference type="ARBA" id="ARBA00023004"/>
    </source>
</evidence>
<evidence type="ECO:0000256" key="16">
    <source>
        <dbReference type="PIRSR" id="PIRSR000167-2"/>
    </source>
</evidence>
<keyword evidence="6 14" id="KW-0963">Cytoplasm</keyword>
<feature type="binding site" evidence="15">
    <location>
        <position position="53"/>
    </location>
    <ligand>
        <name>S-adenosyl-L-methionine</name>
        <dbReference type="ChEBI" id="CHEBI:59789"/>
        <label>1</label>
    </ligand>
</feature>
<dbReference type="CDD" id="cd01335">
    <property type="entry name" value="Radical_SAM"/>
    <property type="match status" value="1"/>
</dbReference>
<feature type="binding site" evidence="15">
    <location>
        <position position="327"/>
    </location>
    <ligand>
        <name>S-adenosyl-L-methionine</name>
        <dbReference type="ChEBI" id="CHEBI:59789"/>
        <label>1</label>
    </ligand>
</feature>
<evidence type="ECO:0000256" key="15">
    <source>
        <dbReference type="PIRSR" id="PIRSR000167-1"/>
    </source>
</evidence>
<evidence type="ECO:0000256" key="3">
    <source>
        <dbReference type="ARBA" id="ARBA00005493"/>
    </source>
</evidence>
<comment type="caution">
    <text evidence="18">The sequence shown here is derived from an EMBL/GenBank/DDBJ whole genome shotgun (WGS) entry which is preliminary data.</text>
</comment>
<accession>A0A7K3WQY1</accession>
<evidence type="ECO:0000256" key="12">
    <source>
        <dbReference type="ARBA" id="ARBA00023244"/>
    </source>
</evidence>
<feature type="binding site" evidence="16">
    <location>
        <position position="59"/>
    </location>
    <ligand>
        <name>[4Fe-4S] cluster</name>
        <dbReference type="ChEBI" id="CHEBI:49883"/>
        <note>4Fe-4S-S-AdoMet</note>
    </ligand>
</feature>
<reference evidence="18 19" key="1">
    <citation type="submission" date="2020-02" db="EMBL/GenBank/DDBJ databases">
        <title>Out from the shadows clarifying the taxonomy of the family Cryomorphaceae and related taxa by utilizing the GTDB taxonomic framework.</title>
        <authorList>
            <person name="Bowman J.P."/>
        </authorList>
    </citation>
    <scope>NUCLEOTIDE SEQUENCE [LARGE SCALE GENOMIC DNA]</scope>
    <source>
        <strain evidence="18 19">QSSC 1-22</strain>
    </source>
</reference>
<organism evidence="18 19">
    <name type="scientific">Cryomorpha ignava</name>
    <dbReference type="NCBI Taxonomy" id="101383"/>
    <lineage>
        <taxon>Bacteria</taxon>
        <taxon>Pseudomonadati</taxon>
        <taxon>Bacteroidota</taxon>
        <taxon>Flavobacteriia</taxon>
        <taxon>Flavobacteriales</taxon>
        <taxon>Cryomorphaceae</taxon>
        <taxon>Cryomorpha</taxon>
    </lineage>
</organism>
<dbReference type="InterPro" id="IPR006638">
    <property type="entry name" value="Elp3/MiaA/NifB-like_rSAM"/>
</dbReference>
<proteinExistence type="inferred from homology"/>
<dbReference type="InterPro" id="IPR013785">
    <property type="entry name" value="Aldolase_TIM"/>
</dbReference>
<dbReference type="PANTHER" id="PTHR13932">
    <property type="entry name" value="COPROPORPHYRINIGEN III OXIDASE"/>
    <property type="match status" value="1"/>
</dbReference>
<feature type="binding site" evidence="15">
    <location>
        <begin position="111"/>
        <end position="112"/>
    </location>
    <ligand>
        <name>S-adenosyl-L-methionine</name>
        <dbReference type="ChEBI" id="CHEBI:59789"/>
        <label>2</label>
    </ligand>
</feature>
<feature type="binding site" evidence="15">
    <location>
        <position position="170"/>
    </location>
    <ligand>
        <name>S-adenosyl-L-methionine</name>
        <dbReference type="ChEBI" id="CHEBI:59789"/>
        <label>2</label>
    </ligand>
</feature>
<feature type="domain" description="Radical SAM core" evidence="17">
    <location>
        <begin position="44"/>
        <end position="281"/>
    </location>
</feature>
<comment type="similarity">
    <text evidence="3 14">Belongs to the anaerobic coproporphyrinogen-III oxidase family.</text>
</comment>
<feature type="binding site" evidence="15">
    <location>
        <position position="143"/>
    </location>
    <ligand>
        <name>S-adenosyl-L-methionine</name>
        <dbReference type="ChEBI" id="CHEBI:59789"/>
        <label>1</label>
    </ligand>
</feature>
<feature type="binding site" evidence="15">
    <location>
        <begin position="65"/>
        <end position="67"/>
    </location>
    <ligand>
        <name>S-adenosyl-L-methionine</name>
        <dbReference type="ChEBI" id="CHEBI:59789"/>
        <label>2</label>
    </ligand>
</feature>
<evidence type="ECO:0000256" key="1">
    <source>
        <dbReference type="ARBA" id="ARBA00004496"/>
    </source>
</evidence>
<feature type="binding site" evidence="15">
    <location>
        <position position="241"/>
    </location>
    <ligand>
        <name>S-adenosyl-L-methionine</name>
        <dbReference type="ChEBI" id="CHEBI:59789"/>
        <label>2</label>
    </ligand>
</feature>
<evidence type="ECO:0000256" key="5">
    <source>
        <dbReference type="ARBA" id="ARBA00022485"/>
    </source>
</evidence>
<evidence type="ECO:0000259" key="17">
    <source>
        <dbReference type="PROSITE" id="PS51918"/>
    </source>
</evidence>
<dbReference type="Proteomes" id="UP000486602">
    <property type="component" value="Unassembled WGS sequence"/>
</dbReference>
<comment type="subcellular location">
    <subcellularLocation>
        <location evidence="1 14">Cytoplasm</location>
    </subcellularLocation>
</comment>
<keyword evidence="10 14" id="KW-0408">Iron</keyword>
<evidence type="ECO:0000256" key="9">
    <source>
        <dbReference type="ARBA" id="ARBA00023002"/>
    </source>
</evidence>
<feature type="binding site" evidence="16">
    <location>
        <position position="63"/>
    </location>
    <ligand>
        <name>[4Fe-4S] cluster</name>
        <dbReference type="ChEBI" id="CHEBI:49883"/>
        <note>4Fe-4S-S-AdoMet</note>
    </ligand>
</feature>
<feature type="binding site" evidence="15">
    <location>
        <position position="110"/>
    </location>
    <ligand>
        <name>S-adenosyl-L-methionine</name>
        <dbReference type="ChEBI" id="CHEBI:59789"/>
        <label>1</label>
    </ligand>
</feature>
<dbReference type="RefSeq" id="WP_163285330.1">
    <property type="nucleotide sequence ID" value="NZ_JAAGVY010000017.1"/>
</dbReference>
<keyword evidence="19" id="KW-1185">Reference proteome</keyword>
<keyword evidence="5 14" id="KW-0004">4Fe-4S</keyword>
<dbReference type="UniPathway" id="UPA00251">
    <property type="reaction ID" value="UER00323"/>
</dbReference>
<dbReference type="NCBIfam" id="TIGR00538">
    <property type="entry name" value="hemN"/>
    <property type="match status" value="1"/>
</dbReference>
<keyword evidence="9 14" id="KW-0560">Oxidoreductase</keyword>
<dbReference type="PIRSF" id="PIRSF000167">
    <property type="entry name" value="HemN"/>
    <property type="match status" value="1"/>
</dbReference>
<comment type="subunit">
    <text evidence="4">Monomer.</text>
</comment>
<evidence type="ECO:0000256" key="14">
    <source>
        <dbReference type="PIRNR" id="PIRNR000167"/>
    </source>
</evidence>
<keyword evidence="8 14" id="KW-0479">Metal-binding</keyword>
<dbReference type="Gene3D" id="3.20.20.70">
    <property type="entry name" value="Aldolase class I"/>
    <property type="match status" value="1"/>
</dbReference>
<dbReference type="GO" id="GO:0051539">
    <property type="term" value="F:4 iron, 4 sulfur cluster binding"/>
    <property type="evidence" value="ECO:0007669"/>
    <property type="project" value="UniProtKB-KW"/>
</dbReference>
<dbReference type="Pfam" id="PF04055">
    <property type="entry name" value="Radical_SAM"/>
    <property type="match status" value="1"/>
</dbReference>
<comment type="catalytic activity">
    <reaction evidence="13 14">
        <text>coproporphyrinogen III + 2 S-adenosyl-L-methionine = protoporphyrinogen IX + 2 5'-deoxyadenosine + 2 L-methionine + 2 CO2</text>
        <dbReference type="Rhea" id="RHEA:15425"/>
        <dbReference type="ChEBI" id="CHEBI:16526"/>
        <dbReference type="ChEBI" id="CHEBI:17319"/>
        <dbReference type="ChEBI" id="CHEBI:57307"/>
        <dbReference type="ChEBI" id="CHEBI:57309"/>
        <dbReference type="ChEBI" id="CHEBI:57844"/>
        <dbReference type="ChEBI" id="CHEBI:59789"/>
        <dbReference type="EC" id="1.3.98.3"/>
    </reaction>
</comment>
<keyword evidence="11 14" id="KW-0411">Iron-sulfur</keyword>